<feature type="domain" description="Carboxylesterase type B" evidence="4">
    <location>
        <begin position="47"/>
        <end position="539"/>
    </location>
</feature>
<reference evidence="5" key="1">
    <citation type="journal article" date="2020" name="Stud. Mycol.">
        <title>101 Dothideomycetes genomes: a test case for predicting lifestyles and emergence of pathogens.</title>
        <authorList>
            <person name="Haridas S."/>
            <person name="Albert R."/>
            <person name="Binder M."/>
            <person name="Bloem J."/>
            <person name="Labutti K."/>
            <person name="Salamov A."/>
            <person name="Andreopoulos B."/>
            <person name="Baker S."/>
            <person name="Barry K."/>
            <person name="Bills G."/>
            <person name="Bluhm B."/>
            <person name="Cannon C."/>
            <person name="Castanera R."/>
            <person name="Culley D."/>
            <person name="Daum C."/>
            <person name="Ezra D."/>
            <person name="Gonzalez J."/>
            <person name="Henrissat B."/>
            <person name="Kuo A."/>
            <person name="Liang C."/>
            <person name="Lipzen A."/>
            <person name="Lutzoni F."/>
            <person name="Magnuson J."/>
            <person name="Mondo S."/>
            <person name="Nolan M."/>
            <person name="Ohm R."/>
            <person name="Pangilinan J."/>
            <person name="Park H.-J."/>
            <person name="Ramirez L."/>
            <person name="Alfaro M."/>
            <person name="Sun H."/>
            <person name="Tritt A."/>
            <person name="Yoshinaga Y."/>
            <person name="Zwiers L.-H."/>
            <person name="Turgeon B."/>
            <person name="Goodwin S."/>
            <person name="Spatafora J."/>
            <person name="Crous P."/>
            <person name="Grigoriev I."/>
        </authorList>
    </citation>
    <scope>NUCLEOTIDE SEQUENCE</scope>
    <source>
        <strain evidence="5">CBS 121739</strain>
    </source>
</reference>
<protein>
    <recommendedName>
        <fullName evidence="3">Carboxylic ester hydrolase</fullName>
        <ecNumber evidence="3">3.1.1.-</ecNumber>
    </recommendedName>
</protein>
<dbReference type="InterPro" id="IPR029058">
    <property type="entry name" value="AB_hydrolase_fold"/>
</dbReference>
<dbReference type="Gene3D" id="3.40.50.1820">
    <property type="entry name" value="alpha/beta hydrolase"/>
    <property type="match status" value="1"/>
</dbReference>
<dbReference type="EMBL" id="ML996572">
    <property type="protein sequence ID" value="KAF2758226.1"/>
    <property type="molecule type" value="Genomic_DNA"/>
</dbReference>
<keyword evidence="2 3" id="KW-0378">Hydrolase</keyword>
<comment type="similarity">
    <text evidence="1 3">Belongs to the type-B carboxylesterase/lipase family.</text>
</comment>
<dbReference type="SUPFAM" id="SSF53474">
    <property type="entry name" value="alpha/beta-Hydrolases"/>
    <property type="match status" value="1"/>
</dbReference>
<dbReference type="RefSeq" id="XP_033600677.1">
    <property type="nucleotide sequence ID" value="XM_033749050.1"/>
</dbReference>
<name>A0A6A6W8K7_9PEZI</name>
<evidence type="ECO:0000313" key="6">
    <source>
        <dbReference type="Proteomes" id="UP000799437"/>
    </source>
</evidence>
<feature type="chain" id="PRO_5025704804" description="Carboxylic ester hydrolase" evidence="3">
    <location>
        <begin position="22"/>
        <end position="565"/>
    </location>
</feature>
<evidence type="ECO:0000259" key="4">
    <source>
        <dbReference type="Pfam" id="PF00135"/>
    </source>
</evidence>
<evidence type="ECO:0000256" key="2">
    <source>
        <dbReference type="ARBA" id="ARBA00022801"/>
    </source>
</evidence>
<dbReference type="InterPro" id="IPR050309">
    <property type="entry name" value="Type-B_Carboxylest/Lipase"/>
</dbReference>
<gene>
    <name evidence="5" type="ORF">EJ05DRAFT_531917</name>
</gene>
<dbReference type="EC" id="3.1.1.-" evidence="3"/>
<evidence type="ECO:0000256" key="3">
    <source>
        <dbReference type="RuleBase" id="RU361235"/>
    </source>
</evidence>
<accession>A0A6A6W8K7</accession>
<evidence type="ECO:0000256" key="1">
    <source>
        <dbReference type="ARBA" id="ARBA00005964"/>
    </source>
</evidence>
<dbReference type="GO" id="GO:0016787">
    <property type="term" value="F:hydrolase activity"/>
    <property type="evidence" value="ECO:0007669"/>
    <property type="project" value="UniProtKB-KW"/>
</dbReference>
<dbReference type="InterPro" id="IPR002018">
    <property type="entry name" value="CarbesteraseB"/>
</dbReference>
<dbReference type="InterPro" id="IPR019819">
    <property type="entry name" value="Carboxylesterase_B_CS"/>
</dbReference>
<dbReference type="Proteomes" id="UP000799437">
    <property type="component" value="Unassembled WGS sequence"/>
</dbReference>
<dbReference type="PROSITE" id="PS00122">
    <property type="entry name" value="CARBOXYLESTERASE_B_1"/>
    <property type="match status" value="1"/>
</dbReference>
<dbReference type="GeneID" id="54490104"/>
<dbReference type="Pfam" id="PF00135">
    <property type="entry name" value="COesterase"/>
    <property type="match status" value="1"/>
</dbReference>
<dbReference type="OrthoDB" id="408631at2759"/>
<proteinExistence type="inferred from homology"/>
<keyword evidence="6" id="KW-1185">Reference proteome</keyword>
<dbReference type="PANTHER" id="PTHR11559">
    <property type="entry name" value="CARBOXYLESTERASE"/>
    <property type="match status" value="1"/>
</dbReference>
<evidence type="ECO:0000313" key="5">
    <source>
        <dbReference type="EMBL" id="KAF2758226.1"/>
    </source>
</evidence>
<dbReference type="AlphaFoldDB" id="A0A6A6W8K7"/>
<feature type="signal peptide" evidence="3">
    <location>
        <begin position="1"/>
        <end position="21"/>
    </location>
</feature>
<dbReference type="PROSITE" id="PS00941">
    <property type="entry name" value="CARBOXYLESTERASE_B_2"/>
    <property type="match status" value="1"/>
</dbReference>
<sequence>MVTSITLQALACASVLAYVSAQNNDLPVVDLGYQLQRASSYFEAQEESQTSYYNFSNIRFAAPPTGELRWRAPQAPAVNRDVIDDGNSIERVCPQANPGWQVLIPNFLVDYLSGQNFTPPANTTFSPPPKDPRETEDCLFLDVFTPKEVFEQAGKGYGAPVLVWVYGGGYTAGTKAASGSPSGLLDRSFTAPTTDGVIYVAMNYRLGVYGWASGPTIQTDGVANAGLLDQRFALEWVQQNIAKFGGDPNRVTVFGESAGGGSIMHQITAYGGMKGPVPFQQAVPQSPGWFPVVSTYAQETTFQNFLRHAGVSSLEDARQLDEETLYKANQQQVGLDSPYGLFTYGPVVDGEFVPALPGQLLSYGQFDQSLRVMVGYNGDEGLLFTSPYLTNDTAVDNYFVEKFPNTPSDVIKYITEVLYPATFDGSQPYTDSIGRAALALSELGFTCNANYLDRAFLNQTYSYYFTVPPALHGQDISYTYYTGNTTLTPSLNPLGVQNATVAISMQEWITSFAQLGRPVGPYGTPMFNTYGPNAGIVEINGTNISPATDPAANARCRWWQQALYY</sequence>
<keyword evidence="3" id="KW-0732">Signal</keyword>
<organism evidence="5 6">
    <name type="scientific">Pseudovirgaria hyperparasitica</name>
    <dbReference type="NCBI Taxonomy" id="470096"/>
    <lineage>
        <taxon>Eukaryota</taxon>
        <taxon>Fungi</taxon>
        <taxon>Dikarya</taxon>
        <taxon>Ascomycota</taxon>
        <taxon>Pezizomycotina</taxon>
        <taxon>Dothideomycetes</taxon>
        <taxon>Dothideomycetes incertae sedis</taxon>
        <taxon>Acrospermales</taxon>
        <taxon>Acrospermaceae</taxon>
        <taxon>Pseudovirgaria</taxon>
    </lineage>
</organism>
<dbReference type="InterPro" id="IPR019826">
    <property type="entry name" value="Carboxylesterase_B_AS"/>
</dbReference>